<gene>
    <name evidence="4" type="ORF">HHO47_07365</name>
</gene>
<evidence type="ECO:0000256" key="2">
    <source>
        <dbReference type="ARBA" id="ARBA00023002"/>
    </source>
</evidence>
<dbReference type="EMBL" id="JABBMT010000008">
    <property type="protein sequence ID" value="NMM40660.1"/>
    <property type="molecule type" value="Genomic_DNA"/>
</dbReference>
<dbReference type="InterPro" id="IPR051799">
    <property type="entry name" value="NADH_flavin_oxidoreductase"/>
</dbReference>
<evidence type="ECO:0000313" key="4">
    <source>
        <dbReference type="EMBL" id="NMM40660.1"/>
    </source>
</evidence>
<dbReference type="GO" id="GO:0016491">
    <property type="term" value="F:oxidoreductase activity"/>
    <property type="evidence" value="ECO:0007669"/>
    <property type="project" value="UniProtKB-KW"/>
</dbReference>
<reference evidence="4" key="1">
    <citation type="submission" date="2020-04" db="EMBL/GenBank/DDBJ databases">
        <title>Genome Sequencing for Pseudoaltermonas arctica.</title>
        <authorList>
            <person name="Elkins N.S."/>
        </authorList>
    </citation>
    <scope>NUCLEOTIDE SEQUENCE [LARGE SCALE GENOMIC DNA]</scope>
    <source>
        <strain evidence="4">NEC-BIFX-2020_0012</strain>
    </source>
</reference>
<feature type="domain" description="NADH:flavin oxidoreductase/NADH oxidase N-terminal" evidence="3">
    <location>
        <begin position="26"/>
        <end position="360"/>
    </location>
</feature>
<keyword evidence="5" id="KW-1185">Reference proteome</keyword>
<keyword evidence="2" id="KW-0560">Oxidoreductase</keyword>
<comment type="caution">
    <text evidence="4">The sequence shown here is derived from an EMBL/GenBank/DDBJ whole genome shotgun (WGS) entry which is preliminary data.</text>
</comment>
<dbReference type="PANTHER" id="PTHR43656:SF2">
    <property type="entry name" value="BINDING OXIDOREDUCTASE, PUTATIVE (AFU_ORTHOLOGUE AFUA_2G08260)-RELATED"/>
    <property type="match status" value="1"/>
</dbReference>
<sequence length="384" mass="42052">MEAITQCKIYSSITLKENKVSAFKTYTTLNTSLKNRFAVAPMTRVSADKNGTIGEKVCQYYSAYANGGFGLIITEGLYTDKEYSQGYLHQPGIATPEQVESWKPAVRCMHDNDAVAIAQLMHAGALSQFNQYKSEAAGPSSVKPKGRKMPFYYGQGEFSVPKALSITQIDTVINGFVQSAINAKEAGFDGVEVHGANGYLLDQFLTDYTNTRTDQYGGSLENRTRLIKEIIAAIRLATGNDFIVGIRFSQKKVNDTEHFWAEAEELAEIAFTAAEDAGADYIHTTEPVANQSAFNNDSLPMAQLAKKYTDLTVIANGSINSQELANEILNAGIADLVAIGKTALANQDMPKKLQERKPLNEFDFAMLAPIANLECAEQFLKQSN</sequence>
<name>A0A7Y0DSD0_9GAMM</name>
<dbReference type="CDD" id="cd02803">
    <property type="entry name" value="OYE_like_FMN_family"/>
    <property type="match status" value="1"/>
</dbReference>
<evidence type="ECO:0000256" key="1">
    <source>
        <dbReference type="ARBA" id="ARBA00022630"/>
    </source>
</evidence>
<dbReference type="GO" id="GO:0010181">
    <property type="term" value="F:FMN binding"/>
    <property type="evidence" value="ECO:0007669"/>
    <property type="project" value="InterPro"/>
</dbReference>
<dbReference type="Proteomes" id="UP000570493">
    <property type="component" value="Unassembled WGS sequence"/>
</dbReference>
<dbReference type="SUPFAM" id="SSF51395">
    <property type="entry name" value="FMN-linked oxidoreductases"/>
    <property type="match status" value="1"/>
</dbReference>
<dbReference type="Pfam" id="PF00724">
    <property type="entry name" value="Oxidored_FMN"/>
    <property type="match status" value="1"/>
</dbReference>
<accession>A0A7Y0DSD0</accession>
<protein>
    <submittedName>
        <fullName evidence="4">NADH:flavin oxidoreductase</fullName>
    </submittedName>
</protein>
<dbReference type="Gene3D" id="3.20.20.70">
    <property type="entry name" value="Aldolase class I"/>
    <property type="match status" value="1"/>
</dbReference>
<dbReference type="InterPro" id="IPR013785">
    <property type="entry name" value="Aldolase_TIM"/>
</dbReference>
<evidence type="ECO:0000313" key="5">
    <source>
        <dbReference type="Proteomes" id="UP000570493"/>
    </source>
</evidence>
<proteinExistence type="predicted"/>
<dbReference type="InterPro" id="IPR001155">
    <property type="entry name" value="OxRdtase_FMN_N"/>
</dbReference>
<dbReference type="AlphaFoldDB" id="A0A7Y0DSD0"/>
<evidence type="ECO:0000259" key="3">
    <source>
        <dbReference type="Pfam" id="PF00724"/>
    </source>
</evidence>
<organism evidence="4 5">
    <name type="scientific">Pseudoalteromonas arctica</name>
    <dbReference type="NCBI Taxonomy" id="394751"/>
    <lineage>
        <taxon>Bacteria</taxon>
        <taxon>Pseudomonadati</taxon>
        <taxon>Pseudomonadota</taxon>
        <taxon>Gammaproteobacteria</taxon>
        <taxon>Alteromonadales</taxon>
        <taxon>Pseudoalteromonadaceae</taxon>
        <taxon>Pseudoalteromonas</taxon>
    </lineage>
</organism>
<keyword evidence="1" id="KW-0285">Flavoprotein</keyword>
<dbReference type="PANTHER" id="PTHR43656">
    <property type="entry name" value="BINDING OXIDOREDUCTASE, PUTATIVE (AFU_ORTHOLOGUE AFUA_2G08260)-RELATED"/>
    <property type="match status" value="1"/>
</dbReference>